<dbReference type="CDD" id="cd06325">
    <property type="entry name" value="PBP1_ABC_unchar_transporter"/>
    <property type="match status" value="1"/>
</dbReference>
<dbReference type="OrthoDB" id="9776955at2"/>
<gene>
    <name evidence="1" type="ORF">MAMMFC1_03393</name>
</gene>
<evidence type="ECO:0000313" key="1">
    <source>
        <dbReference type="EMBL" id="BBB92698.1"/>
    </source>
</evidence>
<keyword evidence="2" id="KW-1185">Reference proteome</keyword>
<dbReference type="InterPro" id="IPR028082">
    <property type="entry name" value="Peripla_BP_I"/>
</dbReference>
<dbReference type="PANTHER" id="PTHR35271:SF1">
    <property type="entry name" value="ABC TRANSPORTER, SUBSTRATE-BINDING LIPOPROTEIN"/>
    <property type="match status" value="1"/>
</dbReference>
<sequence>MYHIGILQLTQNLDDAVNGFKDGLTEAGITADFFYLNADGALADLAPLAKKLAERNVDLIFACSTPAAQAAVNLPGSIPVVFTPVFDPVGAGLAASLDWPGGKATGVSGMVPAAAKVEFIAGLLPQAKNIGMLYHTGDSNALVEAGNFRDAAQNRYPVIEIPINKPEDLSNLPELLTSDIDVLFLPIGRIVEENFPSVVYYTDVATLPVIASHAPNVPAGAIGALVANHSELGRASAVKAGQILAGAAPGTIPVSIVEKPEIHLNSFVAQNLGINIASDLIAAAKEVFF</sequence>
<dbReference type="RefSeq" id="WP_126309633.1">
    <property type="nucleotide sequence ID" value="NZ_AP018449.1"/>
</dbReference>
<dbReference type="PANTHER" id="PTHR35271">
    <property type="entry name" value="ABC TRANSPORTER, SUBSTRATE-BINDING LIPOPROTEIN-RELATED"/>
    <property type="match status" value="1"/>
</dbReference>
<dbReference type="SUPFAM" id="SSF53822">
    <property type="entry name" value="Periplasmic binding protein-like I"/>
    <property type="match status" value="1"/>
</dbReference>
<proteinExistence type="predicted"/>
<dbReference type="Proteomes" id="UP000276437">
    <property type="component" value="Chromosome"/>
</dbReference>
<reference evidence="1 2" key="1">
    <citation type="journal article" date="2018" name="Int. J. Syst. Evol. Microbiol.">
        <title>Methylomusa anaerophila gen. nov., sp. nov., an anaerobic methanol-utilizing bacterium isolated from a microbial fuel cell.</title>
        <authorList>
            <person name="Amano N."/>
            <person name="Yamamuro A."/>
            <person name="Miyahara M."/>
            <person name="Kouzuma A."/>
            <person name="Abe T."/>
            <person name="Watanabe K."/>
        </authorList>
    </citation>
    <scope>NUCLEOTIDE SEQUENCE [LARGE SCALE GENOMIC DNA]</scope>
    <source>
        <strain evidence="1 2">MMFC1</strain>
    </source>
</reference>
<dbReference type="KEGG" id="mana:MAMMFC1_03393"/>
<evidence type="ECO:0000313" key="2">
    <source>
        <dbReference type="Proteomes" id="UP000276437"/>
    </source>
</evidence>
<name>A0A348ANQ0_9FIRM</name>
<dbReference type="AlphaFoldDB" id="A0A348ANQ0"/>
<organism evidence="1 2">
    <name type="scientific">Methylomusa anaerophila</name>
    <dbReference type="NCBI Taxonomy" id="1930071"/>
    <lineage>
        <taxon>Bacteria</taxon>
        <taxon>Bacillati</taxon>
        <taxon>Bacillota</taxon>
        <taxon>Negativicutes</taxon>
        <taxon>Selenomonadales</taxon>
        <taxon>Sporomusaceae</taxon>
        <taxon>Methylomusa</taxon>
    </lineage>
</organism>
<protein>
    <submittedName>
        <fullName evidence="1">ABC transporter substrate binding protein</fullName>
    </submittedName>
</protein>
<accession>A0A348ANQ0</accession>
<dbReference type="Gene3D" id="3.40.50.2300">
    <property type="match status" value="2"/>
</dbReference>
<dbReference type="Pfam" id="PF04392">
    <property type="entry name" value="ABC_sub_bind"/>
    <property type="match status" value="1"/>
</dbReference>
<dbReference type="EMBL" id="AP018449">
    <property type="protein sequence ID" value="BBB92698.1"/>
    <property type="molecule type" value="Genomic_DNA"/>
</dbReference>
<dbReference type="InterPro" id="IPR007487">
    <property type="entry name" value="ABC_transpt-TYRBP-like"/>
</dbReference>